<evidence type="ECO:0000256" key="1">
    <source>
        <dbReference type="SAM" id="SignalP"/>
    </source>
</evidence>
<proteinExistence type="predicted"/>
<reference evidence="2" key="1">
    <citation type="journal article" date="2021" name="PLoS Genet.">
        <title>Mobile Type VI secretion system loci of the gut Bacteroidales display extensive intra-ecosystem transfer, multi-species spread and geographical clustering.</title>
        <authorList>
            <person name="Garcia-Bayona L."/>
            <person name="Coyne M.J."/>
            <person name="Comstock L.E."/>
        </authorList>
    </citation>
    <scope>NUCLEOTIDE SEQUENCE</scope>
    <source>
        <strain evidence="2">CL11T00C20</strain>
    </source>
</reference>
<evidence type="ECO:0000313" key="2">
    <source>
        <dbReference type="EMBL" id="QUT46730.1"/>
    </source>
</evidence>
<dbReference type="Proteomes" id="UP000679226">
    <property type="component" value="Chromosome"/>
</dbReference>
<keyword evidence="1" id="KW-0732">Signal</keyword>
<evidence type="ECO:0008006" key="4">
    <source>
        <dbReference type="Google" id="ProtNLM"/>
    </source>
</evidence>
<name>A0A975KJF0_9BACE</name>
<dbReference type="SUPFAM" id="SSF48452">
    <property type="entry name" value="TPR-like"/>
    <property type="match status" value="1"/>
</dbReference>
<dbReference type="InterPro" id="IPR011990">
    <property type="entry name" value="TPR-like_helical_dom_sf"/>
</dbReference>
<evidence type="ECO:0000313" key="3">
    <source>
        <dbReference type="Proteomes" id="UP000679226"/>
    </source>
</evidence>
<feature type="chain" id="PRO_5037882979" description="Tetratricopeptide repeat protein" evidence="1">
    <location>
        <begin position="20"/>
        <end position="707"/>
    </location>
</feature>
<dbReference type="AlphaFoldDB" id="A0A975KJF0"/>
<dbReference type="KEGG" id="beg:INE88_03565"/>
<gene>
    <name evidence="2" type="ORF">INE88_03565</name>
</gene>
<protein>
    <recommendedName>
        <fullName evidence="4">Tetratricopeptide repeat protein</fullName>
    </recommendedName>
</protein>
<organism evidence="2 3">
    <name type="scientific">Bacteroides eggerthii</name>
    <dbReference type="NCBI Taxonomy" id="28111"/>
    <lineage>
        <taxon>Bacteria</taxon>
        <taxon>Pseudomonadati</taxon>
        <taxon>Bacteroidota</taxon>
        <taxon>Bacteroidia</taxon>
        <taxon>Bacteroidales</taxon>
        <taxon>Bacteroidaceae</taxon>
        <taxon>Bacteroides</taxon>
    </lineage>
</organism>
<sequence>MKISSIAILLLATSFNAVACGPYPPIIPTPKFFTSNWDGLLSRDFYKQENLRLWQQLTSNRIPLKDIEQVVYEDDGELLNQIVYGYTPIRTDNLFYVYLQNTTDYELADFLCTAKNLEKRRNEINSPWYYPSSRDTYDEVGDFQTIINICNSYKGTRIKDRYALQGVRALFASRCYDECIAYFDKAFQGFADCNLFKRMAMGYVAGCWSQLGNIDMSNEYFARSGDFYSIKSDDPITFMAEHNPDNPEMLSYIQTLANDSAKFCAIKSVAEHLLKQKVLENRGDWEFALAYMYGEYYSNYHMASQHIHRALQNKFSSDDLHDHARAYRIKMDAENGNLSSLLADMKWLESKTDMLSPDAKEWSRMMQNIVYSSLVPKLWNKGDYTTAILLCSYADNMLSSKQHHLEVGANGWFVFGPDAIKTQTIAEMRKDEQQWNPIDYRSLSFQLMGSLSSDQLISVKQGIKTDTKLYAFLKRYARTDADYLNEIIGTLALREENYQRAIRYFANVSEEYIRTMNIYSYLNRDPFYAYPNRWVKYDYSDWEYEYESQTIKKPLQESQRVKYQFAKKMLDLKNQIKYGKNNDIRGMARLKYAIGRRNSFEECWALTQYWRGEYVGLFEPWLDYWSKDNYVEAYGFLYDYKTTIGHKKTEEIYQTEIKEALAMLQTDEAKAEAEYILGNLRTIIKHYGNTTTAKNIKISCDNWHTWL</sequence>
<accession>A0A975KJF0</accession>
<feature type="signal peptide" evidence="1">
    <location>
        <begin position="1"/>
        <end position="19"/>
    </location>
</feature>
<dbReference type="EMBL" id="CP072227">
    <property type="protein sequence ID" value="QUT46730.1"/>
    <property type="molecule type" value="Genomic_DNA"/>
</dbReference>